<dbReference type="PANTHER" id="PTHR15221:SF0">
    <property type="entry name" value="NADH DEHYDROGENASE [UBIQUINONE] 1 ALPHA SUBCOMPLEX SUBUNIT 3"/>
    <property type="match status" value="1"/>
</dbReference>
<comment type="function">
    <text evidence="1">Accessory subunit of the mitochondrial membrane respiratory chain NADH dehydrogenase (Complex I), that is believed not to be involved in catalysis. Complex I functions in the transfer of electrons from NADH to the respiratory chain. The immediate electron acceptor for the enzyme is believed to be ubiquinone.</text>
</comment>
<dbReference type="AlphaFoldDB" id="A0A4X1UQQ3"/>
<dbReference type="GO" id="GO:0045271">
    <property type="term" value="C:respiratory chain complex I"/>
    <property type="evidence" value="ECO:0007669"/>
    <property type="project" value="InterPro"/>
</dbReference>
<evidence type="ECO:0000256" key="7">
    <source>
        <dbReference type="ARBA" id="ARBA00022660"/>
    </source>
</evidence>
<evidence type="ECO:0000256" key="1">
    <source>
        <dbReference type="ARBA" id="ARBA00003195"/>
    </source>
</evidence>
<feature type="transmembrane region" description="Helical" evidence="17">
    <location>
        <begin position="53"/>
        <end position="72"/>
    </location>
</feature>
<protein>
    <recommendedName>
        <fullName evidence="5">NADH dehydrogenase [ubiquinone] 1 alpha subcomplex subunit 3</fullName>
    </recommendedName>
    <alternativeName>
        <fullName evidence="15">Complex I-B9</fullName>
    </alternativeName>
    <alternativeName>
        <fullName evidence="16">NADH-ubiquinone oxidoreductase B9 subunit</fullName>
    </alternativeName>
</protein>
<keyword evidence="13" id="KW-0496">Mitochondrion</keyword>
<keyword evidence="14 17" id="KW-0472">Membrane</keyword>
<evidence type="ECO:0000256" key="17">
    <source>
        <dbReference type="SAM" id="Phobius"/>
    </source>
</evidence>
<keyword evidence="12" id="KW-0007">Acetylation</keyword>
<evidence type="ECO:0000256" key="12">
    <source>
        <dbReference type="ARBA" id="ARBA00022990"/>
    </source>
</evidence>
<evidence type="ECO:0000256" key="10">
    <source>
        <dbReference type="ARBA" id="ARBA00022982"/>
    </source>
</evidence>
<evidence type="ECO:0000256" key="13">
    <source>
        <dbReference type="ARBA" id="ARBA00023128"/>
    </source>
</evidence>
<evidence type="ECO:0000256" key="4">
    <source>
        <dbReference type="ARBA" id="ARBA00011533"/>
    </source>
</evidence>
<evidence type="ECO:0000256" key="6">
    <source>
        <dbReference type="ARBA" id="ARBA00022448"/>
    </source>
</evidence>
<evidence type="ECO:0000256" key="9">
    <source>
        <dbReference type="ARBA" id="ARBA00022792"/>
    </source>
</evidence>
<keyword evidence="9" id="KW-0999">Mitochondrion inner membrane</keyword>
<dbReference type="Ensembl" id="ENSSSCT00070036921.1">
    <property type="protein sequence ID" value="ENSSSCP00070030874.1"/>
    <property type="gene ID" value="ENSSSCG00070018731.1"/>
</dbReference>
<evidence type="ECO:0000256" key="11">
    <source>
        <dbReference type="ARBA" id="ARBA00022989"/>
    </source>
</evidence>
<dbReference type="PANTHER" id="PTHR15221">
    <property type="entry name" value="NADH DEHYDROGENASE [UBIQUINONE] 1 ALPHA SUBCOMPLEX SUBUNIT 3"/>
    <property type="match status" value="1"/>
</dbReference>
<proteinExistence type="inferred from homology"/>
<dbReference type="GO" id="GO:0005743">
    <property type="term" value="C:mitochondrial inner membrane"/>
    <property type="evidence" value="ECO:0007669"/>
    <property type="project" value="UniProtKB-SubCell"/>
</dbReference>
<keyword evidence="10" id="KW-0249">Electron transport</keyword>
<sequence length="73" mass="8178">MAARFAAFLKNAWAKELVLVALFTIQGLAVILPALSPYTNYTLRINRATPYKYPAFFVYCSPTCLFLISLSVL</sequence>
<evidence type="ECO:0000256" key="3">
    <source>
        <dbReference type="ARBA" id="ARBA00008253"/>
    </source>
</evidence>
<evidence type="ECO:0000256" key="15">
    <source>
        <dbReference type="ARBA" id="ARBA00031425"/>
    </source>
</evidence>
<comment type="subcellular location">
    <subcellularLocation>
        <location evidence="2">Mitochondrion inner membrane</location>
        <topology evidence="2">Single-pass membrane protein</topology>
    </subcellularLocation>
</comment>
<keyword evidence="7" id="KW-0679">Respiratory chain</keyword>
<evidence type="ECO:0000256" key="5">
    <source>
        <dbReference type="ARBA" id="ARBA00016391"/>
    </source>
</evidence>
<dbReference type="Proteomes" id="UP000314985">
    <property type="component" value="Chromosome 7"/>
</dbReference>
<accession>A0A4X1UQQ3</accession>
<evidence type="ECO:0000313" key="18">
    <source>
        <dbReference type="Ensembl" id="ENSSSCP00070030874.1"/>
    </source>
</evidence>
<dbReference type="InterPro" id="IPR026626">
    <property type="entry name" value="NDUFA3"/>
</dbReference>
<organism evidence="18 19">
    <name type="scientific">Sus scrofa</name>
    <name type="common">Pig</name>
    <dbReference type="NCBI Taxonomy" id="9823"/>
    <lineage>
        <taxon>Eukaryota</taxon>
        <taxon>Metazoa</taxon>
        <taxon>Chordata</taxon>
        <taxon>Craniata</taxon>
        <taxon>Vertebrata</taxon>
        <taxon>Euteleostomi</taxon>
        <taxon>Mammalia</taxon>
        <taxon>Eutheria</taxon>
        <taxon>Laurasiatheria</taxon>
        <taxon>Artiodactyla</taxon>
        <taxon>Suina</taxon>
        <taxon>Suidae</taxon>
        <taxon>Sus</taxon>
    </lineage>
</organism>
<comment type="similarity">
    <text evidence="3">Belongs to the complex I NDUFA3 subunit family.</text>
</comment>
<name>A0A4X1UQQ3_PIG</name>
<evidence type="ECO:0000256" key="2">
    <source>
        <dbReference type="ARBA" id="ARBA00004434"/>
    </source>
</evidence>
<keyword evidence="6" id="KW-0813">Transport</keyword>
<comment type="subunit">
    <text evidence="4">Complex I is composed of 45 different subunits.</text>
</comment>
<reference evidence="18" key="2">
    <citation type="submission" date="2025-08" db="UniProtKB">
        <authorList>
            <consortium name="Ensembl"/>
        </authorList>
    </citation>
    <scope>IDENTIFICATION</scope>
</reference>
<reference evidence="18 19" key="1">
    <citation type="submission" date="2017-08" db="EMBL/GenBank/DDBJ databases">
        <title>USMARCv1.0.</title>
        <authorList>
            <person name="Hannum G.I."/>
            <person name="Koren S."/>
            <person name="Schroeder S.G."/>
            <person name="Chin S.C."/>
            <person name="Nonneman D.J."/>
            <person name="Becker S.A."/>
            <person name="Rosen B.D."/>
            <person name="Bickhart D.M."/>
            <person name="Putnam N.H."/>
            <person name="Green R.E."/>
            <person name="Tuggle C.K."/>
            <person name="Liu H."/>
            <person name="Rohrer G.A."/>
            <person name="Warr A."/>
            <person name="Hall R."/>
            <person name="Kim K."/>
            <person name="Hume D.A."/>
            <person name="Talbot R."/>
            <person name="Chow W."/>
            <person name="Howe K."/>
            <person name="Schwartz A.S."/>
            <person name="Watson M."/>
            <person name="Archibald A.L."/>
            <person name="Phillippy A.M."/>
            <person name="Smith T.P.L."/>
        </authorList>
    </citation>
    <scope>NUCLEOTIDE SEQUENCE [LARGE SCALE GENOMIC DNA]</scope>
</reference>
<keyword evidence="8 17" id="KW-0812">Transmembrane</keyword>
<evidence type="ECO:0000313" key="19">
    <source>
        <dbReference type="Proteomes" id="UP000314985"/>
    </source>
</evidence>
<evidence type="ECO:0000256" key="14">
    <source>
        <dbReference type="ARBA" id="ARBA00023136"/>
    </source>
</evidence>
<evidence type="ECO:0000256" key="8">
    <source>
        <dbReference type="ARBA" id="ARBA00022692"/>
    </source>
</evidence>
<dbReference type="Pfam" id="PF14987">
    <property type="entry name" value="NADHdh_A3"/>
    <property type="match status" value="1"/>
</dbReference>
<evidence type="ECO:0000256" key="16">
    <source>
        <dbReference type="ARBA" id="ARBA00032035"/>
    </source>
</evidence>
<keyword evidence="11 17" id="KW-1133">Transmembrane helix</keyword>